<feature type="signal peptide" evidence="1">
    <location>
        <begin position="1"/>
        <end position="28"/>
    </location>
</feature>
<evidence type="ECO:0000313" key="3">
    <source>
        <dbReference type="Proteomes" id="UP000199391"/>
    </source>
</evidence>
<keyword evidence="3" id="KW-1185">Reference proteome</keyword>
<evidence type="ECO:0000256" key="1">
    <source>
        <dbReference type="SAM" id="SignalP"/>
    </source>
</evidence>
<keyword evidence="1" id="KW-0732">Signal</keyword>
<evidence type="ECO:0000313" key="2">
    <source>
        <dbReference type="EMBL" id="SFV07826.1"/>
    </source>
</evidence>
<organism evidence="2 3">
    <name type="scientific">Pseudoduganella namucuonensis</name>
    <dbReference type="NCBI Taxonomy" id="1035707"/>
    <lineage>
        <taxon>Bacteria</taxon>
        <taxon>Pseudomonadati</taxon>
        <taxon>Pseudomonadota</taxon>
        <taxon>Betaproteobacteria</taxon>
        <taxon>Burkholderiales</taxon>
        <taxon>Oxalobacteraceae</taxon>
        <taxon>Telluria group</taxon>
        <taxon>Pseudoduganella</taxon>
    </lineage>
</organism>
<accession>A0A1I7LE29</accession>
<feature type="chain" id="PRO_5011454120" evidence="1">
    <location>
        <begin position="29"/>
        <end position="64"/>
    </location>
</feature>
<sequence>MKPYKKSGGWRRLLALVAGLAALGTITAFEGAAPEGHPPAATANDYPHMPARPFSVEDVFRMPH</sequence>
<dbReference type="EMBL" id="FPBO01000027">
    <property type="protein sequence ID" value="SFV07826.1"/>
    <property type="molecule type" value="Genomic_DNA"/>
</dbReference>
<name>A0A1I7LE29_9BURK</name>
<protein>
    <submittedName>
        <fullName evidence="2">Uncharacterized protein</fullName>
    </submittedName>
</protein>
<dbReference type="AlphaFoldDB" id="A0A1I7LE29"/>
<dbReference type="RefSeq" id="WP_093558122.1">
    <property type="nucleotide sequence ID" value="NZ_FPBO01000027.1"/>
</dbReference>
<proteinExistence type="predicted"/>
<reference evidence="3" key="1">
    <citation type="submission" date="2016-10" db="EMBL/GenBank/DDBJ databases">
        <authorList>
            <person name="Varghese N."/>
            <person name="Submissions S."/>
        </authorList>
    </citation>
    <scope>NUCLEOTIDE SEQUENCE [LARGE SCALE GENOMIC DNA]</scope>
    <source>
        <strain evidence="3">CGMCC 1.11014</strain>
    </source>
</reference>
<dbReference type="Proteomes" id="UP000199391">
    <property type="component" value="Unassembled WGS sequence"/>
</dbReference>
<dbReference type="STRING" id="1035707.SAMN05216552_102748"/>
<gene>
    <name evidence="2" type="ORF">SAMN05216552_102748</name>
</gene>